<feature type="transmembrane region" description="Helical" evidence="1">
    <location>
        <begin position="277"/>
        <end position="296"/>
    </location>
</feature>
<feature type="transmembrane region" description="Helical" evidence="1">
    <location>
        <begin position="375"/>
        <end position="398"/>
    </location>
</feature>
<reference evidence="2" key="1">
    <citation type="journal article" date="2020" name="mSystems">
        <title>Genome- and Community-Level Interaction Insights into Carbon Utilization and Element Cycling Functions of Hydrothermarchaeota in Hydrothermal Sediment.</title>
        <authorList>
            <person name="Zhou Z."/>
            <person name="Liu Y."/>
            <person name="Xu W."/>
            <person name="Pan J."/>
            <person name="Luo Z.H."/>
            <person name="Li M."/>
        </authorList>
    </citation>
    <scope>NUCLEOTIDE SEQUENCE [LARGE SCALE GENOMIC DNA]</scope>
    <source>
        <strain evidence="2">SpSt-556</strain>
    </source>
</reference>
<accession>A0A7C4Q4R2</accession>
<dbReference type="EMBL" id="DSXR01000122">
    <property type="protein sequence ID" value="HGS88330.1"/>
    <property type="molecule type" value="Genomic_DNA"/>
</dbReference>
<dbReference type="AlphaFoldDB" id="A0A7C4Q4R2"/>
<feature type="transmembrane region" description="Helical" evidence="1">
    <location>
        <begin position="308"/>
        <end position="326"/>
    </location>
</feature>
<keyword evidence="1" id="KW-0812">Transmembrane</keyword>
<feature type="transmembrane region" description="Helical" evidence="1">
    <location>
        <begin position="174"/>
        <end position="196"/>
    </location>
</feature>
<sequence length="517" mass="59034">MNRLQRLLTPPRLVFGLLMAVFLAAGMHLAADYGISWDEPIQVDIGIKNYRYVVHADPALLELKDRHYGPLFEMFLVRFMDQTSPRSMFISRHRLTFLAFWAGVIGFYLLLERVFPRRWLALFGAGLLVFSPRIFADAFYNSKDIPFMVAVIWAAAALQYYLKNPSFQRVLLAGLFSAVTTGIRLPGVFLVALTALMMGRDVLAGRLPLRRAAGHGLVYLLIFAGLTFLFYPVFWREPLTEIPQAFEIMANFPHFASVLYMGHFLSPQTLPWHYLPVWIGITTPIPCLLLILTGIGRAIWQWLHSPKSLLAVESTPLMLAALWLGLPLGAVAVRGAPMYDAWRQMFFIYPALLIFATAGWDWFSGTIRRRIGNNTLNLPLTVILAVVIFAPAALWMAAHHPYQNLYFNPLAGPDMQTVKMRFDMDYWGLTYRRGLEAILEHDQRPLINIYAANFPGEANAAILPPDQAGRLNFVQNIEEADYFITNYRWHPQDYPYNDEIFTLRLGNARVLSVFRLR</sequence>
<proteinExistence type="predicted"/>
<evidence type="ECO:0000313" key="2">
    <source>
        <dbReference type="EMBL" id="HGS88330.1"/>
    </source>
</evidence>
<feature type="transmembrane region" description="Helical" evidence="1">
    <location>
        <begin position="246"/>
        <end position="265"/>
    </location>
</feature>
<keyword evidence="1" id="KW-0472">Membrane</keyword>
<comment type="caution">
    <text evidence="2">The sequence shown here is derived from an EMBL/GenBank/DDBJ whole genome shotgun (WGS) entry which is preliminary data.</text>
</comment>
<feature type="transmembrane region" description="Helical" evidence="1">
    <location>
        <begin position="95"/>
        <end position="111"/>
    </location>
</feature>
<keyword evidence="1" id="KW-1133">Transmembrane helix</keyword>
<feature type="transmembrane region" description="Helical" evidence="1">
    <location>
        <begin position="145"/>
        <end position="162"/>
    </location>
</feature>
<feature type="transmembrane region" description="Helical" evidence="1">
    <location>
        <begin position="118"/>
        <end position="139"/>
    </location>
</feature>
<feature type="transmembrane region" description="Helical" evidence="1">
    <location>
        <begin position="216"/>
        <end position="234"/>
    </location>
</feature>
<gene>
    <name evidence="2" type="ORF">ENT17_12055</name>
</gene>
<feature type="transmembrane region" description="Helical" evidence="1">
    <location>
        <begin position="346"/>
        <end position="363"/>
    </location>
</feature>
<protein>
    <recommendedName>
        <fullName evidence="3">Glycosyltransferase RgtA/B/C/D-like domain-containing protein</fullName>
    </recommendedName>
</protein>
<name>A0A7C4Q4R2_9CHLR</name>
<organism evidence="2">
    <name type="scientific">Bellilinea caldifistulae</name>
    <dbReference type="NCBI Taxonomy" id="360411"/>
    <lineage>
        <taxon>Bacteria</taxon>
        <taxon>Bacillati</taxon>
        <taxon>Chloroflexota</taxon>
        <taxon>Anaerolineae</taxon>
        <taxon>Anaerolineales</taxon>
        <taxon>Anaerolineaceae</taxon>
        <taxon>Bellilinea</taxon>
    </lineage>
</organism>
<evidence type="ECO:0000256" key="1">
    <source>
        <dbReference type="SAM" id="Phobius"/>
    </source>
</evidence>
<evidence type="ECO:0008006" key="3">
    <source>
        <dbReference type="Google" id="ProtNLM"/>
    </source>
</evidence>